<sequence>MRLINRPRLAAIASVCLLAMLSACGDLPQPFAGNPGATALRLAVPPPARLDIPTPTGALLADPQAHVWTNALVTALLQKEVPAVAQPARRGDWHLAVKARLHGDQVIPTYQIVSPGGHVRASQDGTPVPAGAWVSADPALLAGNAQLAAVQVNTMLTGIQAEQAQTDPNSLLNRPTRVYFTGVTGAPGNGDIELARQLAMQLPDGRNLLQTTPKDADYTVGGHVSISKPDRPKDGVQHIEIVWTVQNAKGHEAGKATQLHDVPAHSLDGFWGNVATDAAQEAAGGIREVIANNEGRPHPPLPGS</sequence>
<evidence type="ECO:0008006" key="4">
    <source>
        <dbReference type="Google" id="ProtNLM"/>
    </source>
</evidence>
<feature type="signal peptide" evidence="1">
    <location>
        <begin position="1"/>
        <end position="25"/>
    </location>
</feature>
<dbReference type="AlphaFoldDB" id="A0A6M8HSG7"/>
<dbReference type="EMBL" id="CP053708">
    <property type="protein sequence ID" value="QKE91433.1"/>
    <property type="molecule type" value="Genomic_DNA"/>
</dbReference>
<protein>
    <recommendedName>
        <fullName evidence="4">Lipoprotein</fullName>
    </recommendedName>
</protein>
<evidence type="ECO:0000256" key="1">
    <source>
        <dbReference type="SAM" id="SignalP"/>
    </source>
</evidence>
<accession>A0A6M8HSG7</accession>
<keyword evidence="3" id="KW-1185">Reference proteome</keyword>
<evidence type="ECO:0000313" key="3">
    <source>
        <dbReference type="Proteomes" id="UP000500767"/>
    </source>
</evidence>
<gene>
    <name evidence="2" type="ORF">HN018_16550</name>
</gene>
<dbReference type="RefSeq" id="WP_171833040.1">
    <property type="nucleotide sequence ID" value="NZ_CP053708.1"/>
</dbReference>
<reference evidence="2 3" key="1">
    <citation type="journal article" date="2014" name="World J. Microbiol. Biotechnol.">
        <title>Biodiversity and physiological characteristics of Antarctic and Arctic lichens-associated bacteria.</title>
        <authorList>
            <person name="Lee Y.M."/>
            <person name="Kim E.H."/>
            <person name="Lee H.K."/>
            <person name="Hong S.G."/>
        </authorList>
    </citation>
    <scope>NUCLEOTIDE SEQUENCE [LARGE SCALE GENOMIC DNA]</scope>
    <source>
        <strain evidence="2 3">PAMC 26569</strain>
    </source>
</reference>
<organism evidence="2 3">
    <name type="scientific">Lichenicola cladoniae</name>
    <dbReference type="NCBI Taxonomy" id="1484109"/>
    <lineage>
        <taxon>Bacteria</taxon>
        <taxon>Pseudomonadati</taxon>
        <taxon>Pseudomonadota</taxon>
        <taxon>Alphaproteobacteria</taxon>
        <taxon>Acetobacterales</taxon>
        <taxon>Acetobacteraceae</taxon>
        <taxon>Lichenicola</taxon>
    </lineage>
</organism>
<dbReference type="Proteomes" id="UP000500767">
    <property type="component" value="Chromosome"/>
</dbReference>
<keyword evidence="1" id="KW-0732">Signal</keyword>
<feature type="chain" id="PRO_5026779328" description="Lipoprotein" evidence="1">
    <location>
        <begin position="26"/>
        <end position="304"/>
    </location>
</feature>
<proteinExistence type="predicted"/>
<name>A0A6M8HSG7_9PROT</name>
<evidence type="ECO:0000313" key="2">
    <source>
        <dbReference type="EMBL" id="QKE91433.1"/>
    </source>
</evidence>
<dbReference type="KEGG" id="lck:HN018_16550"/>
<dbReference type="PROSITE" id="PS51257">
    <property type="entry name" value="PROKAR_LIPOPROTEIN"/>
    <property type="match status" value="1"/>
</dbReference>